<comment type="caution">
    <text evidence="2">The sequence shown here is derived from an EMBL/GenBank/DDBJ whole genome shotgun (WGS) entry which is preliminary data.</text>
</comment>
<keyword evidence="1" id="KW-0812">Transmembrane</keyword>
<proteinExistence type="predicted"/>
<evidence type="ECO:0000313" key="3">
    <source>
        <dbReference type="Proteomes" id="UP001367922"/>
    </source>
</evidence>
<gene>
    <name evidence="2" type="ORF">WAX78_00015</name>
</gene>
<feature type="transmembrane region" description="Helical" evidence="1">
    <location>
        <begin position="71"/>
        <end position="95"/>
    </location>
</feature>
<dbReference type="Proteomes" id="UP001367922">
    <property type="component" value="Unassembled WGS sequence"/>
</dbReference>
<evidence type="ECO:0000313" key="2">
    <source>
        <dbReference type="EMBL" id="MEI4827858.1"/>
    </source>
</evidence>
<keyword evidence="1" id="KW-0472">Membrane</keyword>
<keyword evidence="3" id="KW-1185">Reference proteome</keyword>
<sequence length="103" mass="11481">MESKMVIPKKKGIISYISLVIGVMCFFIVFVTPTRIANIGSLVGDYITFFLTGIGILLSIIGIVKKTEKNVIPIISLILSSSFFIFWIIMIFLLFTGQIEFAP</sequence>
<dbReference type="EMBL" id="JBAWSV010000001">
    <property type="protein sequence ID" value="MEI4827858.1"/>
    <property type="molecule type" value="Genomic_DNA"/>
</dbReference>
<protein>
    <recommendedName>
        <fullName evidence="4">DUF4064 domain-containing protein</fullName>
    </recommendedName>
</protein>
<reference evidence="2 3" key="1">
    <citation type="submission" date="2024-01" db="EMBL/GenBank/DDBJ databases">
        <title>Seven novel Bacillus-like species.</title>
        <authorList>
            <person name="Liu G."/>
        </authorList>
    </citation>
    <scope>NUCLEOTIDE SEQUENCE [LARGE SCALE GENOMIC DNA]</scope>
    <source>
        <strain evidence="2 3">FJAT-53711</strain>
    </source>
</reference>
<organism evidence="2 3">
    <name type="scientific">Bacillus yunxiaonensis</name>
    <dbReference type="NCBI Taxonomy" id="3127665"/>
    <lineage>
        <taxon>Bacteria</taxon>
        <taxon>Bacillati</taxon>
        <taxon>Bacillota</taxon>
        <taxon>Bacilli</taxon>
        <taxon>Bacillales</taxon>
        <taxon>Bacillaceae</taxon>
        <taxon>Bacillus</taxon>
    </lineage>
</organism>
<keyword evidence="1" id="KW-1133">Transmembrane helix</keyword>
<feature type="transmembrane region" description="Helical" evidence="1">
    <location>
        <begin position="43"/>
        <end position="64"/>
    </location>
</feature>
<name>A0ABU8FPF2_9BACI</name>
<evidence type="ECO:0008006" key="4">
    <source>
        <dbReference type="Google" id="ProtNLM"/>
    </source>
</evidence>
<evidence type="ECO:0000256" key="1">
    <source>
        <dbReference type="SAM" id="Phobius"/>
    </source>
</evidence>
<accession>A0ABU8FPF2</accession>
<feature type="transmembrane region" description="Helical" evidence="1">
    <location>
        <begin position="12"/>
        <end position="31"/>
    </location>
</feature>